<accession>A0A812E363</accession>
<reference evidence="3" key="1">
    <citation type="submission" date="2021-01" db="EMBL/GenBank/DDBJ databases">
        <authorList>
            <person name="Li R."/>
            <person name="Bekaert M."/>
        </authorList>
    </citation>
    <scope>NUCLEOTIDE SEQUENCE</scope>
    <source>
        <strain evidence="3">Farmed</strain>
    </source>
</reference>
<organism evidence="3 4">
    <name type="scientific">Acanthosepion pharaonis</name>
    <name type="common">Pharaoh cuttlefish</name>
    <name type="synonym">Sepia pharaonis</name>
    <dbReference type="NCBI Taxonomy" id="158019"/>
    <lineage>
        <taxon>Eukaryota</taxon>
        <taxon>Metazoa</taxon>
        <taxon>Spiralia</taxon>
        <taxon>Lophotrochozoa</taxon>
        <taxon>Mollusca</taxon>
        <taxon>Cephalopoda</taxon>
        <taxon>Coleoidea</taxon>
        <taxon>Decapodiformes</taxon>
        <taxon>Sepiida</taxon>
        <taxon>Sepiina</taxon>
        <taxon>Sepiidae</taxon>
        <taxon>Acanthosepion</taxon>
    </lineage>
</organism>
<protein>
    <submittedName>
        <fullName evidence="3">Uncharacterized protein</fullName>
    </submittedName>
</protein>
<name>A0A812E363_ACAPH</name>
<dbReference type="Proteomes" id="UP000597762">
    <property type="component" value="Unassembled WGS sequence"/>
</dbReference>
<feature type="transmembrane region" description="Helical" evidence="2">
    <location>
        <begin position="106"/>
        <end position="130"/>
    </location>
</feature>
<keyword evidence="4" id="KW-1185">Reference proteome</keyword>
<gene>
    <name evidence="3" type="ORF">SPHA_63809</name>
</gene>
<proteinExistence type="predicted"/>
<sequence>MRPPRGKEQRQGSPRRQRETEQRDARRCPHSLIFSLLVIFLFLLFICLPFYTNWLEHQILAPLCQKKMCNAQSYKRRLLSLIFCINSFMFGFVYFVSHMFPFSLSFFYFPLIFSLLLSPFILLSNILLFLPQCKSPSISLSYQFLSKCQLFHLLEISFSSSLPFSVSFLFSTLSFSKTL</sequence>
<dbReference type="EMBL" id="CAHIKZ030004581">
    <property type="protein sequence ID" value="CAE1312591.1"/>
    <property type="molecule type" value="Genomic_DNA"/>
</dbReference>
<feature type="region of interest" description="Disordered" evidence="1">
    <location>
        <begin position="1"/>
        <end position="23"/>
    </location>
</feature>
<evidence type="ECO:0000256" key="2">
    <source>
        <dbReference type="SAM" id="Phobius"/>
    </source>
</evidence>
<feature type="transmembrane region" description="Helical" evidence="2">
    <location>
        <begin position="150"/>
        <end position="170"/>
    </location>
</feature>
<feature type="transmembrane region" description="Helical" evidence="2">
    <location>
        <begin position="78"/>
        <end position="100"/>
    </location>
</feature>
<keyword evidence="2" id="KW-0812">Transmembrane</keyword>
<feature type="transmembrane region" description="Helical" evidence="2">
    <location>
        <begin position="32"/>
        <end position="51"/>
    </location>
</feature>
<dbReference type="AlphaFoldDB" id="A0A812E363"/>
<evidence type="ECO:0000313" key="4">
    <source>
        <dbReference type="Proteomes" id="UP000597762"/>
    </source>
</evidence>
<comment type="caution">
    <text evidence="3">The sequence shown here is derived from an EMBL/GenBank/DDBJ whole genome shotgun (WGS) entry which is preliminary data.</text>
</comment>
<evidence type="ECO:0000256" key="1">
    <source>
        <dbReference type="SAM" id="MobiDB-lite"/>
    </source>
</evidence>
<keyword evidence="2" id="KW-1133">Transmembrane helix</keyword>
<keyword evidence="2" id="KW-0472">Membrane</keyword>
<evidence type="ECO:0000313" key="3">
    <source>
        <dbReference type="EMBL" id="CAE1312591.1"/>
    </source>
</evidence>